<dbReference type="Proteomes" id="UP000326178">
    <property type="component" value="Chromosome"/>
</dbReference>
<dbReference type="AlphaFoldDB" id="A0A5J6FH02"/>
<sequence length="61" mass="6772">MTQINAGEPTPAAVALTRRMDRSDAFRAAHTLTHLLDWGGYRPDVIDVLRVAEFLTDGECE</sequence>
<organism evidence="1 2">
    <name type="scientific">Streptomyces nitrosporeus</name>
    <dbReference type="NCBI Taxonomy" id="28894"/>
    <lineage>
        <taxon>Bacteria</taxon>
        <taxon>Bacillati</taxon>
        <taxon>Actinomycetota</taxon>
        <taxon>Actinomycetes</taxon>
        <taxon>Kitasatosporales</taxon>
        <taxon>Streptomycetaceae</taxon>
        <taxon>Streptomyces</taxon>
    </lineage>
</organism>
<reference evidence="1 2" key="1">
    <citation type="submission" date="2017-09" db="EMBL/GenBank/DDBJ databases">
        <authorList>
            <person name="Lee N."/>
            <person name="Cho B.-K."/>
        </authorList>
    </citation>
    <scope>NUCLEOTIDE SEQUENCE [LARGE SCALE GENOMIC DNA]</scope>
    <source>
        <strain evidence="1 2">ATCC 12769</strain>
    </source>
</reference>
<dbReference type="EMBL" id="CP023702">
    <property type="protein sequence ID" value="QEU75849.1"/>
    <property type="molecule type" value="Genomic_DNA"/>
</dbReference>
<gene>
    <name evidence="1" type="ORF">CP967_31250</name>
</gene>
<keyword evidence="2" id="KW-1185">Reference proteome</keyword>
<accession>A0A5J6FH02</accession>
<dbReference type="RefSeq" id="WP_150491165.1">
    <property type="nucleotide sequence ID" value="NZ_BMUV01000003.1"/>
</dbReference>
<dbReference type="OrthoDB" id="4315626at2"/>
<evidence type="ECO:0000313" key="2">
    <source>
        <dbReference type="Proteomes" id="UP000326178"/>
    </source>
</evidence>
<proteinExistence type="predicted"/>
<name>A0A5J6FH02_9ACTN</name>
<evidence type="ECO:0000313" key="1">
    <source>
        <dbReference type="EMBL" id="QEU75849.1"/>
    </source>
</evidence>
<dbReference type="KEGG" id="snk:CP967_31250"/>
<protein>
    <submittedName>
        <fullName evidence="1">Uncharacterized protein</fullName>
    </submittedName>
</protein>